<evidence type="ECO:0000256" key="1">
    <source>
        <dbReference type="SAM" id="SignalP"/>
    </source>
</evidence>
<evidence type="ECO:0000313" key="2">
    <source>
        <dbReference type="EMBL" id="KAK8782623.1"/>
    </source>
</evidence>
<sequence length="89" mass="10120">MKWRVVSLCVVLALIAISKTQPTTSTPRLTWHDIASRRWNPQRHKLFCRPWCILRQKVGSSCGHDCACIQPPPGFPERPLACIWSPARG</sequence>
<organism evidence="2 3">
    <name type="scientific">Amblyomma americanum</name>
    <name type="common">Lone star tick</name>
    <dbReference type="NCBI Taxonomy" id="6943"/>
    <lineage>
        <taxon>Eukaryota</taxon>
        <taxon>Metazoa</taxon>
        <taxon>Ecdysozoa</taxon>
        <taxon>Arthropoda</taxon>
        <taxon>Chelicerata</taxon>
        <taxon>Arachnida</taxon>
        <taxon>Acari</taxon>
        <taxon>Parasitiformes</taxon>
        <taxon>Ixodida</taxon>
        <taxon>Ixodoidea</taxon>
        <taxon>Ixodidae</taxon>
        <taxon>Amblyomminae</taxon>
        <taxon>Amblyomma</taxon>
    </lineage>
</organism>
<evidence type="ECO:0008006" key="4">
    <source>
        <dbReference type="Google" id="ProtNLM"/>
    </source>
</evidence>
<comment type="caution">
    <text evidence="2">The sequence shown here is derived from an EMBL/GenBank/DDBJ whole genome shotgun (WGS) entry which is preliminary data.</text>
</comment>
<dbReference type="Proteomes" id="UP001321473">
    <property type="component" value="Unassembled WGS sequence"/>
</dbReference>
<feature type="signal peptide" evidence="1">
    <location>
        <begin position="1"/>
        <end position="20"/>
    </location>
</feature>
<feature type="chain" id="PRO_5043026710" description="Secreted protein" evidence="1">
    <location>
        <begin position="21"/>
        <end position="89"/>
    </location>
</feature>
<keyword evidence="1" id="KW-0732">Signal</keyword>
<proteinExistence type="predicted"/>
<protein>
    <recommendedName>
        <fullName evidence="4">Secreted protein</fullName>
    </recommendedName>
</protein>
<gene>
    <name evidence="2" type="ORF">V5799_016037</name>
</gene>
<evidence type="ECO:0000313" key="3">
    <source>
        <dbReference type="Proteomes" id="UP001321473"/>
    </source>
</evidence>
<dbReference type="AlphaFoldDB" id="A0AAQ4F6W9"/>
<reference evidence="2 3" key="1">
    <citation type="journal article" date="2023" name="Arcadia Sci">
        <title>De novo assembly of a long-read Amblyomma americanum tick genome.</title>
        <authorList>
            <person name="Chou S."/>
            <person name="Poskanzer K.E."/>
            <person name="Rollins M."/>
            <person name="Thuy-Boun P.S."/>
        </authorList>
    </citation>
    <scope>NUCLEOTIDE SEQUENCE [LARGE SCALE GENOMIC DNA]</scope>
    <source>
        <strain evidence="2">F_SG_1</strain>
        <tissue evidence="2">Salivary glands</tissue>
    </source>
</reference>
<accession>A0AAQ4F6W9</accession>
<keyword evidence="3" id="KW-1185">Reference proteome</keyword>
<name>A0AAQ4F6W9_AMBAM</name>
<dbReference type="EMBL" id="JARKHS020006447">
    <property type="protein sequence ID" value="KAK8782623.1"/>
    <property type="molecule type" value="Genomic_DNA"/>
</dbReference>